<protein>
    <submittedName>
        <fullName evidence="1">NUDIX hydrolase</fullName>
    </submittedName>
</protein>
<dbReference type="InterPro" id="IPR015797">
    <property type="entry name" value="NUDIX_hydrolase-like_dom_sf"/>
</dbReference>
<proteinExistence type="predicted"/>
<sequence length="413" mass="44560">MVTLRGELGAFCLARPLPPASRSEHARNERRIVNAEVSVVFAPQEPPDAWAAAVFLAGPSPRAADVPSWRPAAVAELRRRWKGPGRLVVFAPEPQDGWHGDYLGQVDWEERCLHLADEVVFYVPRDLDTLPGFTTNVEFGMWHASGRAVFGAPPDAPKNRYLLHHAVRSGMPVAEDLPGTVAAALERIGTGAVRSGGEREVPLLVWREPSFRRWYAAQRGAGNVLLGARLVWRLPVKGRPAAFWALSVRVLVAAEDRVKDGEVVLGRPDVSAVVLYRPRPTLDETEIVLVREFRAPGAAPDGFVQEPPGGSGPGGPVETALAEVVEETGLVLAADRLRPCGTRQVAATLSAHRAHVYAAEITDAELARLRAAGPLGVAADGEVTQVEITTYGELCRDGRADWSVLGMVSAALR</sequence>
<dbReference type="OrthoDB" id="9805113at2"/>
<dbReference type="InterPro" id="IPR039470">
    <property type="entry name" value="Nuc_deoxyri_tr2"/>
</dbReference>
<gene>
    <name evidence="1" type="ORF">GQ466_08975</name>
</gene>
<dbReference type="Gene3D" id="3.40.50.450">
    <property type="match status" value="1"/>
</dbReference>
<evidence type="ECO:0000313" key="2">
    <source>
        <dbReference type="Proteomes" id="UP000431901"/>
    </source>
</evidence>
<dbReference type="SUPFAM" id="SSF55811">
    <property type="entry name" value="Nudix"/>
    <property type="match status" value="1"/>
</dbReference>
<dbReference type="GO" id="GO:0016787">
    <property type="term" value="F:hydrolase activity"/>
    <property type="evidence" value="ECO:0007669"/>
    <property type="project" value="UniProtKB-KW"/>
</dbReference>
<name>A0A6I4W0R1_9ACTN</name>
<evidence type="ECO:0000313" key="1">
    <source>
        <dbReference type="EMBL" id="MXQ64169.1"/>
    </source>
</evidence>
<organism evidence="1 2">
    <name type="scientific">Actinomadura rayongensis</name>
    <dbReference type="NCBI Taxonomy" id="1429076"/>
    <lineage>
        <taxon>Bacteria</taxon>
        <taxon>Bacillati</taxon>
        <taxon>Actinomycetota</taxon>
        <taxon>Actinomycetes</taxon>
        <taxon>Streptosporangiales</taxon>
        <taxon>Thermomonosporaceae</taxon>
        <taxon>Actinomadura</taxon>
    </lineage>
</organism>
<accession>A0A6I4W0R1</accession>
<dbReference type="Gene3D" id="3.90.79.10">
    <property type="entry name" value="Nucleoside Triphosphate Pyrophosphohydrolase"/>
    <property type="match status" value="1"/>
</dbReference>
<keyword evidence="2" id="KW-1185">Reference proteome</keyword>
<dbReference type="Pfam" id="PF15891">
    <property type="entry name" value="Nuc_deoxyri_tr2"/>
    <property type="match status" value="1"/>
</dbReference>
<comment type="caution">
    <text evidence="1">The sequence shown here is derived from an EMBL/GenBank/DDBJ whole genome shotgun (WGS) entry which is preliminary data.</text>
</comment>
<reference evidence="1 2" key="1">
    <citation type="submission" date="2019-12" db="EMBL/GenBank/DDBJ databases">
        <title>Nocardia macrotermitis sp. nov. and Nocardia aurantia sp. nov., isolated from the gut of the fungus growing-termite Macrotermes natalensis.</title>
        <authorList>
            <person name="Christine B."/>
            <person name="Rene B."/>
        </authorList>
    </citation>
    <scope>NUCLEOTIDE SEQUENCE [LARGE SCALE GENOMIC DNA]</scope>
    <source>
        <strain evidence="1 2">DSM 102126</strain>
    </source>
</reference>
<dbReference type="EMBL" id="WUTW01000001">
    <property type="protein sequence ID" value="MXQ64169.1"/>
    <property type="molecule type" value="Genomic_DNA"/>
</dbReference>
<keyword evidence="1" id="KW-0378">Hydrolase</keyword>
<dbReference type="Proteomes" id="UP000431901">
    <property type="component" value="Unassembled WGS sequence"/>
</dbReference>
<dbReference type="AlphaFoldDB" id="A0A6I4W0R1"/>